<dbReference type="Proteomes" id="UP001589775">
    <property type="component" value="Unassembled WGS sequence"/>
</dbReference>
<name>A0ABV6EPF0_9BRAD</name>
<dbReference type="InterPro" id="IPR015315">
    <property type="entry name" value="DUF1963"/>
</dbReference>
<dbReference type="InterPro" id="IPR035948">
    <property type="entry name" value="YwqG-like_sf"/>
</dbReference>
<evidence type="ECO:0000313" key="1">
    <source>
        <dbReference type="EMBL" id="MFC0240100.1"/>
    </source>
</evidence>
<dbReference type="Gene3D" id="2.30.320.10">
    <property type="entry name" value="YwqG-like"/>
    <property type="match status" value="1"/>
</dbReference>
<gene>
    <name evidence="1" type="ORF">ACFFJ6_06455</name>
</gene>
<accession>A0ABV6EPF0</accession>
<dbReference type="SUPFAM" id="SSF103032">
    <property type="entry name" value="Hypothetical protein YwqG"/>
    <property type="match status" value="1"/>
</dbReference>
<reference evidence="1 2" key="1">
    <citation type="submission" date="2024-09" db="EMBL/GenBank/DDBJ databases">
        <authorList>
            <person name="Sun Q."/>
            <person name="Mori K."/>
        </authorList>
    </citation>
    <scope>NUCLEOTIDE SEQUENCE [LARGE SCALE GENOMIC DNA]</scope>
    <source>
        <strain evidence="1 2">KCTC 23279</strain>
    </source>
</reference>
<proteinExistence type="predicted"/>
<dbReference type="RefSeq" id="WP_378385541.1">
    <property type="nucleotide sequence ID" value="NZ_JBHLWM010000001.1"/>
</dbReference>
<dbReference type="EMBL" id="JBHLWM010000001">
    <property type="protein sequence ID" value="MFC0240100.1"/>
    <property type="molecule type" value="Genomic_DNA"/>
</dbReference>
<keyword evidence="2" id="KW-1185">Reference proteome</keyword>
<evidence type="ECO:0000313" key="2">
    <source>
        <dbReference type="Proteomes" id="UP001589775"/>
    </source>
</evidence>
<dbReference type="PANTHER" id="PTHR36436:SF6">
    <property type="entry name" value="SLL5081 PROTEIN"/>
    <property type="match status" value="1"/>
</dbReference>
<protein>
    <submittedName>
        <fullName evidence="1">DUF1963 domain-containing protein</fullName>
    </submittedName>
</protein>
<comment type="caution">
    <text evidence="1">The sequence shown here is derived from an EMBL/GenBank/DDBJ whole genome shotgun (WGS) entry which is preliminary data.</text>
</comment>
<sequence>MIDYETMDDAALAAAWIDNLKQQEKIEHVGAYNRHFRQRSQILQMLRSRSASSPAALSGLLEHSDPAVAKAAAQALKWPDSPPPARMPQLPPEHPVFWMTRNPPPPALSAAEIAHRLSKVLPGQADALLRWLRPAIGLWPQGERPDAPADGSRLGGMPYAPPGWSWPVAEGEPMLFIAQINCADVHGMPGAEALPATGLLSFFADHDTAMGCLLTGQGGAAYYWPDTDNLVPAEPPIEILMRFARAELLFRPMFDLPDPRSSIVSAILPERDQLGLYKCFRREMTAFGLPEELSETGGSKLLGWPDLLQDEDFCLELNESFAVYRLLLQLGGYTNGQDFAGWGPGGYLYYFLTDDDFAGQKWDAAELAMQCT</sequence>
<dbReference type="PANTHER" id="PTHR36436">
    <property type="entry name" value="SLL5081 PROTEIN"/>
    <property type="match status" value="1"/>
</dbReference>
<organism evidence="1 2">
    <name type="scientific">Rhodopseudomonas telluris</name>
    <dbReference type="NCBI Taxonomy" id="644215"/>
    <lineage>
        <taxon>Bacteria</taxon>
        <taxon>Pseudomonadati</taxon>
        <taxon>Pseudomonadota</taxon>
        <taxon>Alphaproteobacteria</taxon>
        <taxon>Hyphomicrobiales</taxon>
        <taxon>Nitrobacteraceae</taxon>
        <taxon>Rhodopseudomonas</taxon>
    </lineage>
</organism>
<dbReference type="Pfam" id="PF09234">
    <property type="entry name" value="DUF1963"/>
    <property type="match status" value="1"/>
</dbReference>